<keyword evidence="1" id="KW-0812">Transmembrane</keyword>
<evidence type="ECO:0000313" key="2">
    <source>
        <dbReference type="EMBL" id="PWR06973.1"/>
    </source>
</evidence>
<feature type="transmembrane region" description="Helical" evidence="1">
    <location>
        <begin position="43"/>
        <end position="68"/>
    </location>
</feature>
<reference evidence="2 3" key="1">
    <citation type="submission" date="2018-05" db="EMBL/GenBank/DDBJ databases">
        <title>Micromonosporas from Atacama Desert.</title>
        <authorList>
            <person name="Carro L."/>
            <person name="Golinska P."/>
            <person name="Klenk H.-P."/>
            <person name="Goodfellow M."/>
        </authorList>
    </citation>
    <scope>NUCLEOTIDE SEQUENCE [LARGE SCALE GENOMIC DNA]</scope>
    <source>
        <strain evidence="2 3">4G51</strain>
    </source>
</reference>
<protein>
    <submittedName>
        <fullName evidence="2">Uncharacterized protein</fullName>
    </submittedName>
</protein>
<accession>A0A317D2Y3</accession>
<proteinExistence type="predicted"/>
<evidence type="ECO:0000313" key="3">
    <source>
        <dbReference type="Proteomes" id="UP000246050"/>
    </source>
</evidence>
<dbReference type="EMBL" id="QGKS01000493">
    <property type="protein sequence ID" value="PWR06973.1"/>
    <property type="molecule type" value="Genomic_DNA"/>
</dbReference>
<comment type="caution">
    <text evidence="2">The sequence shown here is derived from an EMBL/GenBank/DDBJ whole genome shotgun (WGS) entry which is preliminary data.</text>
</comment>
<name>A0A317D2Y3_9ACTN</name>
<sequence>MRPMRLRKTPLSIGEKAVLVLTASAAALVGGLTRWVLDLDDRLGYWLTSLFYVVLVGLAVIAVGIMLLRER</sequence>
<keyword evidence="1" id="KW-0472">Membrane</keyword>
<dbReference type="AlphaFoldDB" id="A0A317D2Y3"/>
<gene>
    <name evidence="2" type="ORF">DKT69_35615</name>
</gene>
<evidence type="ECO:0000256" key="1">
    <source>
        <dbReference type="SAM" id="Phobius"/>
    </source>
</evidence>
<dbReference type="Proteomes" id="UP000246050">
    <property type="component" value="Unassembled WGS sequence"/>
</dbReference>
<keyword evidence="1" id="KW-1133">Transmembrane helix</keyword>
<organism evidence="2 3">
    <name type="scientific">Micromonospora sicca</name>
    <dbReference type="NCBI Taxonomy" id="2202420"/>
    <lineage>
        <taxon>Bacteria</taxon>
        <taxon>Bacillati</taxon>
        <taxon>Actinomycetota</taxon>
        <taxon>Actinomycetes</taxon>
        <taxon>Micromonosporales</taxon>
        <taxon>Micromonosporaceae</taxon>
        <taxon>Micromonospora</taxon>
    </lineage>
</organism>